<dbReference type="Proteomes" id="UP000326678">
    <property type="component" value="Chromosome Gxm2"/>
</dbReference>
<dbReference type="AlphaFoldDB" id="A0A5P8WCJ5"/>
<dbReference type="EMBL" id="CP045227">
    <property type="protein sequence ID" value="QFS50533.1"/>
    <property type="molecule type" value="Genomic_DNA"/>
</dbReference>
<proteinExistence type="predicted"/>
<name>A0A5P8WCJ5_9NOSO</name>
<accession>A0A5P8WCJ5</accession>
<sequence>MGRECEGSKVHPSVLGLIPGRLLAILHVGAGRTSPESLCLS</sequence>
<evidence type="ECO:0000313" key="1">
    <source>
        <dbReference type="EMBL" id="QFS50533.1"/>
    </source>
</evidence>
<organism evidence="1 2">
    <name type="scientific">Nostoc sphaeroides CCNUC1</name>
    <dbReference type="NCBI Taxonomy" id="2653204"/>
    <lineage>
        <taxon>Bacteria</taxon>
        <taxon>Bacillati</taxon>
        <taxon>Cyanobacteriota</taxon>
        <taxon>Cyanophyceae</taxon>
        <taxon>Nostocales</taxon>
        <taxon>Nostocaceae</taxon>
        <taxon>Nostoc</taxon>
    </lineage>
</organism>
<protein>
    <submittedName>
        <fullName evidence="1">Uncharacterized protein</fullName>
    </submittedName>
</protein>
<dbReference type="KEGG" id="nsh:GXM_08027"/>
<reference evidence="1 2" key="1">
    <citation type="submission" date="2019-10" db="EMBL/GenBank/DDBJ databases">
        <title>Genomic and transcriptomic insights into the perfect genentic adaptation of a filamentous nitrogen-fixing cyanobacterium to rice fields.</title>
        <authorList>
            <person name="Chen Z."/>
        </authorList>
    </citation>
    <scope>NUCLEOTIDE SEQUENCE [LARGE SCALE GENOMIC DNA]</scope>
    <source>
        <strain evidence="1">CCNUC1</strain>
    </source>
</reference>
<gene>
    <name evidence="1" type="ORF">GXM_08027</name>
</gene>
<evidence type="ECO:0000313" key="2">
    <source>
        <dbReference type="Proteomes" id="UP000326678"/>
    </source>
</evidence>
<keyword evidence="2" id="KW-1185">Reference proteome</keyword>